<accession>A0A9P6ZRE2</accession>
<dbReference type="EMBL" id="JABBWD010000038">
    <property type="protein sequence ID" value="KAG1774882.1"/>
    <property type="molecule type" value="Genomic_DNA"/>
</dbReference>
<evidence type="ECO:0000313" key="2">
    <source>
        <dbReference type="Proteomes" id="UP000714275"/>
    </source>
</evidence>
<sequence>MKPNDCRAKPLRLLYAWTVRSAVRHLRRCSISHCHAPPRSRHRFCQIPFLDADCRSTTDSTEGIIFCLEDTSCVTCFSSSEYLRRTVFGNCRNVPGSVFCDINISSFCVVKSLRSFCCWFLRGPPDSHSRIRYRITRYLLSGISRSVQDHECSMRALLGNYLGCIWLSPDFVIQGLNSLTRRQPIPWQWSLLSRSYPFLLKLQRDPGAFDPVLFRSLMRSS</sequence>
<comment type="caution">
    <text evidence="1">The sequence shown here is derived from an EMBL/GenBank/DDBJ whole genome shotgun (WGS) entry which is preliminary data.</text>
</comment>
<proteinExistence type="predicted"/>
<evidence type="ECO:0000313" key="1">
    <source>
        <dbReference type="EMBL" id="KAG1774882.1"/>
    </source>
</evidence>
<dbReference type="AlphaFoldDB" id="A0A9P6ZRE2"/>
<name>A0A9P6ZRE2_9AGAM</name>
<gene>
    <name evidence="1" type="ORF">EV702DRAFT_473897</name>
</gene>
<dbReference type="OrthoDB" id="10525303at2759"/>
<organism evidence="1 2">
    <name type="scientific">Suillus placidus</name>
    <dbReference type="NCBI Taxonomy" id="48579"/>
    <lineage>
        <taxon>Eukaryota</taxon>
        <taxon>Fungi</taxon>
        <taxon>Dikarya</taxon>
        <taxon>Basidiomycota</taxon>
        <taxon>Agaricomycotina</taxon>
        <taxon>Agaricomycetes</taxon>
        <taxon>Agaricomycetidae</taxon>
        <taxon>Boletales</taxon>
        <taxon>Suillineae</taxon>
        <taxon>Suillaceae</taxon>
        <taxon>Suillus</taxon>
    </lineage>
</organism>
<keyword evidence="2" id="KW-1185">Reference proteome</keyword>
<dbReference type="Proteomes" id="UP000714275">
    <property type="component" value="Unassembled WGS sequence"/>
</dbReference>
<protein>
    <submittedName>
        <fullName evidence="1">Uncharacterized protein</fullName>
    </submittedName>
</protein>
<reference evidence="1" key="1">
    <citation type="journal article" date="2020" name="New Phytol.">
        <title>Comparative genomics reveals dynamic genome evolution in host specialist ectomycorrhizal fungi.</title>
        <authorList>
            <person name="Lofgren L.A."/>
            <person name="Nguyen N.H."/>
            <person name="Vilgalys R."/>
            <person name="Ruytinx J."/>
            <person name="Liao H.L."/>
            <person name="Branco S."/>
            <person name="Kuo A."/>
            <person name="LaButti K."/>
            <person name="Lipzen A."/>
            <person name="Andreopoulos W."/>
            <person name="Pangilinan J."/>
            <person name="Riley R."/>
            <person name="Hundley H."/>
            <person name="Na H."/>
            <person name="Barry K."/>
            <person name="Grigoriev I.V."/>
            <person name="Stajich J.E."/>
            <person name="Kennedy P.G."/>
        </authorList>
    </citation>
    <scope>NUCLEOTIDE SEQUENCE</scope>
    <source>
        <strain evidence="1">DOB743</strain>
    </source>
</reference>